<evidence type="ECO:0000256" key="2">
    <source>
        <dbReference type="ARBA" id="ARBA00023157"/>
    </source>
</evidence>
<proteinExistence type="predicted"/>
<dbReference type="Gene3D" id="2.60.120.200">
    <property type="match status" value="1"/>
</dbReference>
<dbReference type="EMBL" id="BSYJ01000005">
    <property type="protein sequence ID" value="GMG88082.1"/>
    <property type="molecule type" value="Genomic_DNA"/>
</dbReference>
<dbReference type="Pfam" id="PF13385">
    <property type="entry name" value="Laminin_G_3"/>
    <property type="match status" value="1"/>
</dbReference>
<evidence type="ECO:0000256" key="1">
    <source>
        <dbReference type="ARBA" id="ARBA00022729"/>
    </source>
</evidence>
<evidence type="ECO:0000313" key="6">
    <source>
        <dbReference type="EMBL" id="GMG88082.1"/>
    </source>
</evidence>
<evidence type="ECO:0000313" key="7">
    <source>
        <dbReference type="Proteomes" id="UP001224392"/>
    </source>
</evidence>
<dbReference type="InterPro" id="IPR006558">
    <property type="entry name" value="LamG-like"/>
</dbReference>
<name>A0ABQ6M178_9GAMM</name>
<feature type="domain" description="LamG-like jellyroll fold" evidence="5">
    <location>
        <begin position="356"/>
        <end position="499"/>
    </location>
</feature>
<sequence length="821" mass="87314">MKLLNALTILASLSLAACSGGSGQETTSQPNTDTGSSAPSTYTGPAPQSDDVQQYKINIWDNLRADNRCGSCHNESQSPRFVRFDDINLAYSEGRPLVDLNTPAESRLVTKVAEGHNCWLDSADACASIITNYIEAWAKEAGSLSTEIVLTAPPIREIGTSKTFPADGGNFSTTVYPLLTTYCASCHSESARFAQQPYFASADVEQAYEAAKTKMDLVTPENSRFSIRLGAEFHNCWSDCAANEDEMTAAITSFANAIPLAQVDPAWVTSKALYLPDGIVASGGGRVENHLVALYEFKTGSGTTAYDTSGVEPAMDLALSGNYEWLGSWGVRFNEGKAQAATVTSKKLFDLLSVTGEYTLEAWVAPANVVQDGPVRIVSYAGGNEARNFALGQNMYNYVYSNRAANTDADGMPALITNDADEVAQATLQHVVASYDPLNGRRLYVNGELVVSTDPLPADTLSNWDDTFAFALGNEVSGEYPWQGSVRMVAVHSRALTPEDITANFEAGVGEKYFLLFSVEEHTGVAESYVLVEVQQFDNYGYLFSLPKLMSLDPDADLSGVVVEGMRIGINGREAEVGQAYANLDVSVETGTVATEGLQLSPLGTIIGLELGAENDEFFLTFERLGSSEFVRVEPVPAAPAPAADLPEQPRLGLRRFAQINASLSRATGISTTDPDIAATYDKVRQQLPIDPAIDGFVAAHQMGITQLAVKYCSVLVDSPERAGFFPGFDFTAPADSAFAGGNDSLIVDPLLKALLVEQVSGPAGMAHIGSAPEAGAMRAELQSLIGKMTACVAGCDANRTATTVKAACAAAMGSAAILVH</sequence>
<evidence type="ECO:0000256" key="3">
    <source>
        <dbReference type="SAM" id="MobiDB-lite"/>
    </source>
</evidence>
<feature type="signal peptide" evidence="4">
    <location>
        <begin position="1"/>
        <end position="17"/>
    </location>
</feature>
<feature type="compositionally biased region" description="Polar residues" evidence="3">
    <location>
        <begin position="24"/>
        <end position="43"/>
    </location>
</feature>
<dbReference type="RefSeq" id="WP_285764696.1">
    <property type="nucleotide sequence ID" value="NZ_BSYJ01000005.1"/>
</dbReference>
<protein>
    <recommendedName>
        <fullName evidence="5">LamG-like jellyroll fold domain-containing protein</fullName>
    </recommendedName>
</protein>
<accession>A0ABQ6M178</accession>
<organism evidence="6 7">
    <name type="scientific">Biformimicrobium ophioploci</name>
    <dbReference type="NCBI Taxonomy" id="3036711"/>
    <lineage>
        <taxon>Bacteria</taxon>
        <taxon>Pseudomonadati</taxon>
        <taxon>Pseudomonadota</taxon>
        <taxon>Gammaproteobacteria</taxon>
        <taxon>Cellvibrionales</taxon>
        <taxon>Microbulbiferaceae</taxon>
        <taxon>Biformimicrobium</taxon>
    </lineage>
</organism>
<evidence type="ECO:0000259" key="5">
    <source>
        <dbReference type="SMART" id="SM00560"/>
    </source>
</evidence>
<keyword evidence="7" id="KW-1185">Reference proteome</keyword>
<dbReference type="SUPFAM" id="SSF49899">
    <property type="entry name" value="Concanavalin A-like lectins/glucanases"/>
    <property type="match status" value="1"/>
</dbReference>
<keyword evidence="2" id="KW-1015">Disulfide bond</keyword>
<keyword evidence="1 4" id="KW-0732">Signal</keyword>
<reference evidence="6 7" key="1">
    <citation type="submission" date="2023-04" db="EMBL/GenBank/DDBJ databases">
        <title>Marinobulbifer ophiurae gen. nov., sp. Nov., isolate from tissue of brittle star Ophioplocus japonicus.</title>
        <authorList>
            <person name="Kawano K."/>
            <person name="Sawayama S."/>
            <person name="Nakagawa S."/>
        </authorList>
    </citation>
    <scope>NUCLEOTIDE SEQUENCE [LARGE SCALE GENOMIC DNA]</scope>
    <source>
        <strain evidence="6 7">NKW57</strain>
    </source>
</reference>
<comment type="caution">
    <text evidence="6">The sequence shown here is derived from an EMBL/GenBank/DDBJ whole genome shotgun (WGS) entry which is preliminary data.</text>
</comment>
<feature type="region of interest" description="Disordered" evidence="3">
    <location>
        <begin position="20"/>
        <end position="49"/>
    </location>
</feature>
<dbReference type="SMART" id="SM00560">
    <property type="entry name" value="LamGL"/>
    <property type="match status" value="1"/>
</dbReference>
<feature type="chain" id="PRO_5046221006" description="LamG-like jellyroll fold domain-containing protein" evidence="4">
    <location>
        <begin position="18"/>
        <end position="821"/>
    </location>
</feature>
<dbReference type="PROSITE" id="PS51257">
    <property type="entry name" value="PROKAR_LIPOPROTEIN"/>
    <property type="match status" value="1"/>
</dbReference>
<dbReference type="InterPro" id="IPR013320">
    <property type="entry name" value="ConA-like_dom_sf"/>
</dbReference>
<dbReference type="Proteomes" id="UP001224392">
    <property type="component" value="Unassembled WGS sequence"/>
</dbReference>
<evidence type="ECO:0000256" key="4">
    <source>
        <dbReference type="SAM" id="SignalP"/>
    </source>
</evidence>
<gene>
    <name evidence="6" type="ORF">MNKW57_24030</name>
</gene>